<dbReference type="CDD" id="cd10017">
    <property type="entry name" value="B3_DNA"/>
    <property type="match status" value="1"/>
</dbReference>
<dbReference type="AlphaFoldDB" id="A0A834YA57"/>
<evidence type="ECO:0000256" key="2">
    <source>
        <dbReference type="ARBA" id="ARBA00023015"/>
    </source>
</evidence>
<organism evidence="8 10">
    <name type="scientific">Tetracentron sinense</name>
    <name type="common">Spur-leaf</name>
    <dbReference type="NCBI Taxonomy" id="13715"/>
    <lineage>
        <taxon>Eukaryota</taxon>
        <taxon>Viridiplantae</taxon>
        <taxon>Streptophyta</taxon>
        <taxon>Embryophyta</taxon>
        <taxon>Tracheophyta</taxon>
        <taxon>Spermatophyta</taxon>
        <taxon>Magnoliopsida</taxon>
        <taxon>Trochodendrales</taxon>
        <taxon>Trochodendraceae</taxon>
        <taxon>Tetracentron</taxon>
    </lineage>
</organism>
<evidence type="ECO:0000259" key="7">
    <source>
        <dbReference type="PROSITE" id="PS50863"/>
    </source>
</evidence>
<dbReference type="Proteomes" id="UP000655225">
    <property type="component" value="Unassembled WGS sequence"/>
</dbReference>
<dbReference type="PANTHER" id="PTHR31140:SF73">
    <property type="entry name" value="B3 DOMAIN-CONTAINING TRANSCRIPTION FACTOR FUS3"/>
    <property type="match status" value="1"/>
</dbReference>
<gene>
    <name evidence="9" type="ORF">HHK36_029392</name>
    <name evidence="8" type="ORF">HHK36_032034</name>
</gene>
<dbReference type="Pfam" id="PF02362">
    <property type="entry name" value="B3"/>
    <property type="match status" value="1"/>
</dbReference>
<feature type="region of interest" description="Disordered" evidence="6">
    <location>
        <begin position="1"/>
        <end position="28"/>
    </location>
</feature>
<keyword evidence="3" id="KW-0238">DNA-binding</keyword>
<dbReference type="GO" id="GO:0003700">
    <property type="term" value="F:DNA-binding transcription factor activity"/>
    <property type="evidence" value="ECO:0007669"/>
    <property type="project" value="InterPro"/>
</dbReference>
<evidence type="ECO:0000256" key="6">
    <source>
        <dbReference type="SAM" id="MobiDB-lite"/>
    </source>
</evidence>
<accession>A0A834YA57</accession>
<evidence type="ECO:0000313" key="8">
    <source>
        <dbReference type="EMBL" id="KAF8369935.1"/>
    </source>
</evidence>
<reference evidence="8 10" key="1">
    <citation type="submission" date="2020-04" db="EMBL/GenBank/DDBJ databases">
        <title>Plant Genome Project.</title>
        <authorList>
            <person name="Zhang R.-G."/>
        </authorList>
    </citation>
    <scope>NUCLEOTIDE SEQUENCE [LARGE SCALE GENOMIC DNA]</scope>
    <source>
        <strain evidence="8">YNK0</strain>
        <tissue evidence="8">Leaf</tissue>
    </source>
</reference>
<proteinExistence type="predicted"/>
<keyword evidence="5" id="KW-0539">Nucleus</keyword>
<dbReference type="OrthoDB" id="757982at2759"/>
<evidence type="ECO:0000256" key="4">
    <source>
        <dbReference type="ARBA" id="ARBA00023163"/>
    </source>
</evidence>
<dbReference type="InterPro" id="IPR015300">
    <property type="entry name" value="DNA-bd_pseudobarrel_sf"/>
</dbReference>
<dbReference type="PROSITE" id="PS50863">
    <property type="entry name" value="B3"/>
    <property type="match status" value="1"/>
</dbReference>
<protein>
    <recommendedName>
        <fullName evidence="7">TF-B3 domain-containing protein</fullName>
    </recommendedName>
</protein>
<dbReference type="GO" id="GO:0005634">
    <property type="term" value="C:nucleus"/>
    <property type="evidence" value="ECO:0007669"/>
    <property type="project" value="UniProtKB-SubCell"/>
</dbReference>
<dbReference type="GO" id="GO:0003677">
    <property type="term" value="F:DNA binding"/>
    <property type="evidence" value="ECO:0007669"/>
    <property type="project" value="UniProtKB-KW"/>
</dbReference>
<evidence type="ECO:0000256" key="3">
    <source>
        <dbReference type="ARBA" id="ARBA00023125"/>
    </source>
</evidence>
<dbReference type="EMBL" id="JABCRI010000023">
    <property type="protein sequence ID" value="KAF8378058.1"/>
    <property type="molecule type" value="Genomic_DNA"/>
</dbReference>
<dbReference type="EMBL" id="JABCRI010000400">
    <property type="protein sequence ID" value="KAF8369935.1"/>
    <property type="molecule type" value="Genomic_DNA"/>
</dbReference>
<evidence type="ECO:0000313" key="10">
    <source>
        <dbReference type="Proteomes" id="UP000655225"/>
    </source>
</evidence>
<comment type="caution">
    <text evidence="8">The sequence shown here is derived from an EMBL/GenBank/DDBJ whole genome shotgun (WGS) entry which is preliminary data.</text>
</comment>
<dbReference type="FunFam" id="2.40.330.10:FF:000003">
    <property type="entry name" value="B3 domain-containing transcription factor FUS3"/>
    <property type="match status" value="1"/>
</dbReference>
<keyword evidence="4" id="KW-0804">Transcription</keyword>
<evidence type="ECO:0000313" key="9">
    <source>
        <dbReference type="EMBL" id="KAF8378058.1"/>
    </source>
</evidence>
<dbReference type="SUPFAM" id="SSF101936">
    <property type="entry name" value="DNA-binding pseudobarrel domain"/>
    <property type="match status" value="1"/>
</dbReference>
<comment type="subcellular location">
    <subcellularLocation>
        <location evidence="1">Nucleus</location>
    </subcellularLocation>
</comment>
<name>A0A834YA57_TETSI</name>
<dbReference type="OMA" id="PAMDNEM"/>
<keyword evidence="10" id="KW-1185">Reference proteome</keyword>
<dbReference type="InterPro" id="IPR044800">
    <property type="entry name" value="LEC2-like"/>
</dbReference>
<dbReference type="SMART" id="SM01019">
    <property type="entry name" value="B3"/>
    <property type="match status" value="1"/>
</dbReference>
<keyword evidence="2" id="KW-0805">Transcription regulation</keyword>
<sequence>MAGIPGKPNVVTMQGDKTDDESDRNDAGRDLIAATSFGANRKKRMARQRRTCINTLFFASSRSHVQTLRVQDRSALHAHEIDARKLRFLLQKELKNSDVSPLGRIVLPKRAAEASLPNLNAKEGIFIGMDDMDGLRVWSFKYRFWPNNDSRMYILENTGEFVRVHGLQLGDFIMLYKDDQNQKYVIRARKSSDQDIYSNYARNDLFDTDIYSNYARNDLFDTNAIKERIIPDVEVNESSYFVNFPKMDDASTSFIYDNTIVDDFPMNFSGGSISDYPRLDPLTNFGSVENLYLDDF</sequence>
<dbReference type="InterPro" id="IPR003340">
    <property type="entry name" value="B3_DNA-bd"/>
</dbReference>
<feature type="domain" description="TF-B3" evidence="7">
    <location>
        <begin position="90"/>
        <end position="192"/>
    </location>
</feature>
<evidence type="ECO:0000256" key="5">
    <source>
        <dbReference type="ARBA" id="ARBA00023242"/>
    </source>
</evidence>
<dbReference type="Gene3D" id="2.40.330.10">
    <property type="entry name" value="DNA-binding pseudobarrel domain"/>
    <property type="match status" value="1"/>
</dbReference>
<dbReference type="PANTHER" id="PTHR31140">
    <property type="entry name" value="B3 DOMAIN-CONTAINING TRANSCRIPTION FACTOR ABI3"/>
    <property type="match status" value="1"/>
</dbReference>
<evidence type="ECO:0000256" key="1">
    <source>
        <dbReference type="ARBA" id="ARBA00004123"/>
    </source>
</evidence>